<keyword evidence="11" id="KW-1185">Reference proteome</keyword>
<dbReference type="CDD" id="cd11386">
    <property type="entry name" value="MCP_signal"/>
    <property type="match status" value="1"/>
</dbReference>
<feature type="coiled-coil region" evidence="5">
    <location>
        <begin position="581"/>
        <end position="608"/>
    </location>
</feature>
<dbReference type="STRING" id="246191.SAMN05660337_0478"/>
<dbReference type="PROSITE" id="PS50885">
    <property type="entry name" value="HAMP"/>
    <property type="match status" value="1"/>
</dbReference>
<dbReference type="GO" id="GO:0007165">
    <property type="term" value="P:signal transduction"/>
    <property type="evidence" value="ECO:0007669"/>
    <property type="project" value="UniProtKB-KW"/>
</dbReference>
<dbReference type="FunFam" id="1.10.287.950:FF:000001">
    <property type="entry name" value="Methyl-accepting chemotaxis sensory transducer"/>
    <property type="match status" value="1"/>
</dbReference>
<dbReference type="AlphaFoldDB" id="A0A1G9BZJ6"/>
<evidence type="ECO:0000313" key="11">
    <source>
        <dbReference type="Proteomes" id="UP000199053"/>
    </source>
</evidence>
<keyword evidence="7" id="KW-0812">Transmembrane</keyword>
<feature type="domain" description="HAMP" evidence="9">
    <location>
        <begin position="338"/>
        <end position="390"/>
    </location>
</feature>
<dbReference type="SMART" id="SM00304">
    <property type="entry name" value="HAMP"/>
    <property type="match status" value="1"/>
</dbReference>
<evidence type="ECO:0000256" key="2">
    <source>
        <dbReference type="ARBA" id="ARBA00022500"/>
    </source>
</evidence>
<feature type="region of interest" description="Disordered" evidence="6">
    <location>
        <begin position="631"/>
        <end position="650"/>
    </location>
</feature>
<name>A0A1G9BZJ6_9BACT</name>
<dbReference type="InterPro" id="IPR004090">
    <property type="entry name" value="Chemotax_Me-accpt_rcpt"/>
</dbReference>
<feature type="compositionally biased region" description="Low complexity" evidence="6">
    <location>
        <begin position="400"/>
        <end position="414"/>
    </location>
</feature>
<reference evidence="11" key="1">
    <citation type="submission" date="2016-10" db="EMBL/GenBank/DDBJ databases">
        <authorList>
            <person name="Varghese N."/>
            <person name="Submissions S."/>
        </authorList>
    </citation>
    <scope>NUCLEOTIDE SEQUENCE [LARGE SCALE GENOMIC DNA]</scope>
    <source>
        <strain evidence="11">DSM 16995</strain>
    </source>
</reference>
<protein>
    <submittedName>
        <fullName evidence="10">Methyl-accepting chemotaxis sensory transducer</fullName>
    </submittedName>
</protein>
<dbReference type="InterPro" id="IPR004089">
    <property type="entry name" value="MCPsignal_dom"/>
</dbReference>
<dbReference type="Gene3D" id="1.10.287.950">
    <property type="entry name" value="Methyl-accepting chemotaxis protein"/>
    <property type="match status" value="1"/>
</dbReference>
<dbReference type="InterPro" id="IPR051310">
    <property type="entry name" value="MCP_chemotaxis"/>
</dbReference>
<evidence type="ECO:0000256" key="5">
    <source>
        <dbReference type="SAM" id="Coils"/>
    </source>
</evidence>
<feature type="compositionally biased region" description="Acidic residues" evidence="6">
    <location>
        <begin position="641"/>
        <end position="650"/>
    </location>
</feature>
<feature type="region of interest" description="Disordered" evidence="6">
    <location>
        <begin position="442"/>
        <end position="462"/>
    </location>
</feature>
<feature type="transmembrane region" description="Helical" evidence="7">
    <location>
        <begin position="12"/>
        <end position="32"/>
    </location>
</feature>
<dbReference type="PRINTS" id="PR00260">
    <property type="entry name" value="CHEMTRNSDUCR"/>
</dbReference>
<dbReference type="PANTHER" id="PTHR43531">
    <property type="entry name" value="PROTEIN ICFG"/>
    <property type="match status" value="1"/>
</dbReference>
<evidence type="ECO:0000313" key="10">
    <source>
        <dbReference type="EMBL" id="SDK44783.1"/>
    </source>
</evidence>
<feature type="transmembrane region" description="Helical" evidence="7">
    <location>
        <begin position="317"/>
        <end position="336"/>
    </location>
</feature>
<keyword evidence="7" id="KW-1133">Transmembrane helix</keyword>
<comment type="subcellular location">
    <subcellularLocation>
        <location evidence="1">Membrane</location>
    </subcellularLocation>
</comment>
<dbReference type="Pfam" id="PF00672">
    <property type="entry name" value="HAMP"/>
    <property type="match status" value="1"/>
</dbReference>
<keyword evidence="5" id="KW-0175">Coiled coil</keyword>
<evidence type="ECO:0000259" key="8">
    <source>
        <dbReference type="PROSITE" id="PS50111"/>
    </source>
</evidence>
<dbReference type="GO" id="GO:0006935">
    <property type="term" value="P:chemotaxis"/>
    <property type="evidence" value="ECO:0007669"/>
    <property type="project" value="UniProtKB-KW"/>
</dbReference>
<evidence type="ECO:0000256" key="1">
    <source>
        <dbReference type="ARBA" id="ARBA00004370"/>
    </source>
</evidence>
<proteinExistence type="inferred from homology"/>
<keyword evidence="4" id="KW-0807">Transducer</keyword>
<dbReference type="PANTHER" id="PTHR43531:SF11">
    <property type="entry name" value="METHYL-ACCEPTING CHEMOTAXIS PROTEIN 3"/>
    <property type="match status" value="1"/>
</dbReference>
<dbReference type="Proteomes" id="UP000199053">
    <property type="component" value="Unassembled WGS sequence"/>
</dbReference>
<dbReference type="GO" id="GO:0005886">
    <property type="term" value="C:plasma membrane"/>
    <property type="evidence" value="ECO:0007669"/>
    <property type="project" value="TreeGrafter"/>
</dbReference>
<keyword evidence="7" id="KW-0472">Membrane</keyword>
<comment type="similarity">
    <text evidence="3">Belongs to the methyl-accepting chemotaxis (MCP) protein family.</text>
</comment>
<dbReference type="GO" id="GO:0004888">
    <property type="term" value="F:transmembrane signaling receptor activity"/>
    <property type="evidence" value="ECO:0007669"/>
    <property type="project" value="InterPro"/>
</dbReference>
<dbReference type="PROSITE" id="PS50111">
    <property type="entry name" value="CHEMOTAXIS_TRANSDUC_2"/>
    <property type="match status" value="1"/>
</dbReference>
<dbReference type="Gene3D" id="1.20.120.30">
    <property type="entry name" value="Aspartate receptor, ligand-binding domain"/>
    <property type="match status" value="2"/>
</dbReference>
<evidence type="ECO:0000256" key="6">
    <source>
        <dbReference type="SAM" id="MobiDB-lite"/>
    </source>
</evidence>
<evidence type="ECO:0000259" key="9">
    <source>
        <dbReference type="PROSITE" id="PS50885"/>
    </source>
</evidence>
<dbReference type="InterPro" id="IPR025991">
    <property type="entry name" value="Chemoreceptor_zinc-bind_dom"/>
</dbReference>
<evidence type="ECO:0000256" key="3">
    <source>
        <dbReference type="ARBA" id="ARBA00029447"/>
    </source>
</evidence>
<dbReference type="SUPFAM" id="SSF58104">
    <property type="entry name" value="Methyl-accepting chemotaxis protein (MCP) signaling domain"/>
    <property type="match status" value="1"/>
</dbReference>
<dbReference type="Pfam" id="PF13682">
    <property type="entry name" value="CZB"/>
    <property type="match status" value="2"/>
</dbReference>
<evidence type="ECO:0000256" key="7">
    <source>
        <dbReference type="SAM" id="Phobius"/>
    </source>
</evidence>
<dbReference type="InterPro" id="IPR003660">
    <property type="entry name" value="HAMP_dom"/>
</dbReference>
<accession>A0A1G9BZJ6</accession>
<organism evidence="10 11">
    <name type="scientific">Maridesulfovibrio ferrireducens</name>
    <dbReference type="NCBI Taxonomy" id="246191"/>
    <lineage>
        <taxon>Bacteria</taxon>
        <taxon>Pseudomonadati</taxon>
        <taxon>Thermodesulfobacteriota</taxon>
        <taxon>Desulfovibrionia</taxon>
        <taxon>Desulfovibrionales</taxon>
        <taxon>Desulfovibrionaceae</taxon>
        <taxon>Maridesulfovibrio</taxon>
    </lineage>
</organism>
<gene>
    <name evidence="10" type="ORF">SAMN05660337_0478</name>
</gene>
<dbReference type="OrthoDB" id="5342522at2"/>
<keyword evidence="2" id="KW-0145">Chemotaxis</keyword>
<sequence length="650" mass="70522">MSWKDLNLVYKFSVGFGSVITLLVLLGVWSVLGIGDIVHNAEDVIAGNKLRGDFVQKIVDHLNWANQVNSLLTDKNVNTLDVQSDPHKCGFGKWYYSDARKKAEDLVPAIKPFLAKIEDPHNKLHKSAIAIKEKYQPVDPELGSFLREKKLDHLKWMNTIVKELMNPQVRFIDVQADPHKCGLGKWLYSTENQAKADNDPEYGALLKSITGPHSRLHDSVITLNNLLKNNDRAGAQNYFITEVEKAAADTLSKVDGLISWHDAKLKALDEAASIYATQTVPALKSVQSILTEIRATVADNIMTDEQMLRQAESTKRMIVIVVILAAVAGIFMAWLISSGILVPLRKGLDFVSLVSTGDLSADVDLKRNDELGKLADGMRNMVNELRAVVSSVNSATENVASGSEELSASAESLSQGATEQAASIEEVSSSMEEMGANIKQNADNAKQTEGVAEKAQEQAEQSGQAVGEAVTAMKSIAEKIMIIEEIARQTNLLALNAAIEAARAGEHGKGFAVVAAEVRKLAERSGIAASEISELSSSSVVVAERAGGMLQELVPSIRKTAELVQEIAAASDEQNTGVTQINQAIQQLDKIIQQNASASEEMASTSEELSAQGQMLQQSMSFFKLERIGTKRLPSSSGGYDSDEDGFDRF</sequence>
<dbReference type="EMBL" id="FNGA01000001">
    <property type="protein sequence ID" value="SDK44783.1"/>
    <property type="molecule type" value="Genomic_DNA"/>
</dbReference>
<feature type="region of interest" description="Disordered" evidence="6">
    <location>
        <begin position="400"/>
        <end position="424"/>
    </location>
</feature>
<feature type="domain" description="Methyl-accepting transducer" evidence="8">
    <location>
        <begin position="395"/>
        <end position="610"/>
    </location>
</feature>
<dbReference type="Pfam" id="PF00015">
    <property type="entry name" value="MCPsignal"/>
    <property type="match status" value="1"/>
</dbReference>
<evidence type="ECO:0000256" key="4">
    <source>
        <dbReference type="PROSITE-ProRule" id="PRU00284"/>
    </source>
</evidence>
<dbReference type="SMART" id="SM00283">
    <property type="entry name" value="MA"/>
    <property type="match status" value="1"/>
</dbReference>
<dbReference type="CDD" id="cd06225">
    <property type="entry name" value="HAMP"/>
    <property type="match status" value="1"/>
</dbReference>